<keyword evidence="3" id="KW-1185">Reference proteome</keyword>
<evidence type="ECO:0000256" key="1">
    <source>
        <dbReference type="SAM" id="MobiDB-lite"/>
    </source>
</evidence>
<name>A0AAD4BP78_BOLED</name>
<feature type="region of interest" description="Disordered" evidence="1">
    <location>
        <begin position="34"/>
        <end position="79"/>
    </location>
</feature>
<evidence type="ECO:0000313" key="2">
    <source>
        <dbReference type="EMBL" id="KAF8435675.1"/>
    </source>
</evidence>
<reference evidence="2" key="2">
    <citation type="journal article" date="2020" name="Nat. Commun.">
        <title>Large-scale genome sequencing of mycorrhizal fungi provides insights into the early evolution of symbiotic traits.</title>
        <authorList>
            <person name="Miyauchi S."/>
            <person name="Kiss E."/>
            <person name="Kuo A."/>
            <person name="Drula E."/>
            <person name="Kohler A."/>
            <person name="Sanchez-Garcia M."/>
            <person name="Morin E."/>
            <person name="Andreopoulos B."/>
            <person name="Barry K.W."/>
            <person name="Bonito G."/>
            <person name="Buee M."/>
            <person name="Carver A."/>
            <person name="Chen C."/>
            <person name="Cichocki N."/>
            <person name="Clum A."/>
            <person name="Culley D."/>
            <person name="Crous P.W."/>
            <person name="Fauchery L."/>
            <person name="Girlanda M."/>
            <person name="Hayes R.D."/>
            <person name="Keri Z."/>
            <person name="LaButti K."/>
            <person name="Lipzen A."/>
            <person name="Lombard V."/>
            <person name="Magnuson J."/>
            <person name="Maillard F."/>
            <person name="Murat C."/>
            <person name="Nolan M."/>
            <person name="Ohm R.A."/>
            <person name="Pangilinan J."/>
            <person name="Pereira M.F."/>
            <person name="Perotto S."/>
            <person name="Peter M."/>
            <person name="Pfister S."/>
            <person name="Riley R."/>
            <person name="Sitrit Y."/>
            <person name="Stielow J.B."/>
            <person name="Szollosi G."/>
            <person name="Zifcakova L."/>
            <person name="Stursova M."/>
            <person name="Spatafora J.W."/>
            <person name="Tedersoo L."/>
            <person name="Vaario L.M."/>
            <person name="Yamada A."/>
            <person name="Yan M."/>
            <person name="Wang P."/>
            <person name="Xu J."/>
            <person name="Bruns T."/>
            <person name="Baldrian P."/>
            <person name="Vilgalys R."/>
            <person name="Dunand C."/>
            <person name="Henrissat B."/>
            <person name="Grigoriev I.V."/>
            <person name="Hibbett D."/>
            <person name="Nagy L.G."/>
            <person name="Martin F.M."/>
        </authorList>
    </citation>
    <scope>NUCLEOTIDE SEQUENCE</scope>
    <source>
        <strain evidence="2">BED1</strain>
    </source>
</reference>
<dbReference type="EMBL" id="WHUW01000024">
    <property type="protein sequence ID" value="KAF8435675.1"/>
    <property type="molecule type" value="Genomic_DNA"/>
</dbReference>
<protein>
    <submittedName>
        <fullName evidence="2">Uncharacterized protein</fullName>
    </submittedName>
</protein>
<organism evidence="2 3">
    <name type="scientific">Boletus edulis BED1</name>
    <dbReference type="NCBI Taxonomy" id="1328754"/>
    <lineage>
        <taxon>Eukaryota</taxon>
        <taxon>Fungi</taxon>
        <taxon>Dikarya</taxon>
        <taxon>Basidiomycota</taxon>
        <taxon>Agaricomycotina</taxon>
        <taxon>Agaricomycetes</taxon>
        <taxon>Agaricomycetidae</taxon>
        <taxon>Boletales</taxon>
        <taxon>Boletineae</taxon>
        <taxon>Boletaceae</taxon>
        <taxon>Boletoideae</taxon>
        <taxon>Boletus</taxon>
    </lineage>
</organism>
<accession>A0AAD4BP78</accession>
<feature type="compositionally biased region" description="Basic and acidic residues" evidence="1">
    <location>
        <begin position="34"/>
        <end position="77"/>
    </location>
</feature>
<dbReference type="AlphaFoldDB" id="A0AAD4BP78"/>
<reference evidence="2" key="1">
    <citation type="submission" date="2019-10" db="EMBL/GenBank/DDBJ databases">
        <authorList>
            <consortium name="DOE Joint Genome Institute"/>
            <person name="Kuo A."/>
            <person name="Miyauchi S."/>
            <person name="Kiss E."/>
            <person name="Drula E."/>
            <person name="Kohler A."/>
            <person name="Sanchez-Garcia M."/>
            <person name="Andreopoulos B."/>
            <person name="Barry K.W."/>
            <person name="Bonito G."/>
            <person name="Buee M."/>
            <person name="Carver A."/>
            <person name="Chen C."/>
            <person name="Cichocki N."/>
            <person name="Clum A."/>
            <person name="Culley D."/>
            <person name="Crous P.W."/>
            <person name="Fauchery L."/>
            <person name="Girlanda M."/>
            <person name="Hayes R."/>
            <person name="Keri Z."/>
            <person name="LaButti K."/>
            <person name="Lipzen A."/>
            <person name="Lombard V."/>
            <person name="Magnuson J."/>
            <person name="Maillard F."/>
            <person name="Morin E."/>
            <person name="Murat C."/>
            <person name="Nolan M."/>
            <person name="Ohm R."/>
            <person name="Pangilinan J."/>
            <person name="Pereira M."/>
            <person name="Perotto S."/>
            <person name="Peter M."/>
            <person name="Riley R."/>
            <person name="Sitrit Y."/>
            <person name="Stielow B."/>
            <person name="Szollosi G."/>
            <person name="Zifcakova L."/>
            <person name="Stursova M."/>
            <person name="Spatafora J.W."/>
            <person name="Tedersoo L."/>
            <person name="Vaario L.-M."/>
            <person name="Yamada A."/>
            <person name="Yan M."/>
            <person name="Wang P."/>
            <person name="Xu J."/>
            <person name="Bruns T."/>
            <person name="Baldrian P."/>
            <person name="Vilgalys R."/>
            <person name="Henrissat B."/>
            <person name="Grigoriev I.V."/>
            <person name="Hibbett D."/>
            <person name="Nagy L.G."/>
            <person name="Martin F.M."/>
        </authorList>
    </citation>
    <scope>NUCLEOTIDE SEQUENCE</scope>
    <source>
        <strain evidence="2">BED1</strain>
    </source>
</reference>
<dbReference type="Proteomes" id="UP001194468">
    <property type="component" value="Unassembled WGS sequence"/>
</dbReference>
<gene>
    <name evidence="2" type="ORF">L210DRAFT_3648365</name>
</gene>
<sequence length="310" mass="35081">MTPNSIARSAFPIYHRYVISSYLSTLSALQTHKWTESDGDGDRRANDGDKRRRRQPDVDDRQTDRQTDTSDGGRGETETIDYGTIDLHASDDIKFALRHLLYGVWPSAGGVGKSSAVVWLSIPYYSTIILFYLSKISLKPLNNHPEVNFTICELSTPVTKTKPDSGDPKQVVIKIDDPRYLDERITVKHGCRSYPWNLAAERAAAIERTKNPDLSEQEPSYVMCSRCPDDLSGEDLATHNLFWEEHYYRIMAEDYESELTAYERLKDLQLGSAIPCLILVAGQFLPSDERAIRPPALVLEYVPSVSLYDV</sequence>
<evidence type="ECO:0000313" key="3">
    <source>
        <dbReference type="Proteomes" id="UP001194468"/>
    </source>
</evidence>
<comment type="caution">
    <text evidence="2">The sequence shown here is derived from an EMBL/GenBank/DDBJ whole genome shotgun (WGS) entry which is preliminary data.</text>
</comment>
<proteinExistence type="predicted"/>